<feature type="chain" id="PRO_5044716896" evidence="2">
    <location>
        <begin position="21"/>
        <end position="467"/>
    </location>
</feature>
<dbReference type="EMBL" id="JARAKH010000776">
    <property type="protein sequence ID" value="KAK8373924.1"/>
    <property type="molecule type" value="Genomic_DNA"/>
</dbReference>
<evidence type="ECO:0000256" key="2">
    <source>
        <dbReference type="SAM" id="SignalP"/>
    </source>
</evidence>
<accession>A0AAW0SF05</accession>
<feature type="compositionally biased region" description="Basic and acidic residues" evidence="1">
    <location>
        <begin position="152"/>
        <end position="165"/>
    </location>
</feature>
<dbReference type="EMBL" id="JARAKH010000776">
    <property type="protein sequence ID" value="KAK8373926.1"/>
    <property type="molecule type" value="Genomic_DNA"/>
</dbReference>
<keyword evidence="4" id="KW-1185">Reference proteome</keyword>
<dbReference type="AlphaFoldDB" id="A0AAW0SF05"/>
<organism evidence="3 4">
    <name type="scientific">Scylla paramamosain</name>
    <name type="common">Mud crab</name>
    <dbReference type="NCBI Taxonomy" id="85552"/>
    <lineage>
        <taxon>Eukaryota</taxon>
        <taxon>Metazoa</taxon>
        <taxon>Ecdysozoa</taxon>
        <taxon>Arthropoda</taxon>
        <taxon>Crustacea</taxon>
        <taxon>Multicrustacea</taxon>
        <taxon>Malacostraca</taxon>
        <taxon>Eumalacostraca</taxon>
        <taxon>Eucarida</taxon>
        <taxon>Decapoda</taxon>
        <taxon>Pleocyemata</taxon>
        <taxon>Brachyura</taxon>
        <taxon>Eubrachyura</taxon>
        <taxon>Portunoidea</taxon>
        <taxon>Portunidae</taxon>
        <taxon>Portuninae</taxon>
        <taxon>Scylla</taxon>
    </lineage>
</organism>
<sequence>MISGRHTCVGLTCLLQTRLAALEHAYPGLKDATYKVGCEEEVDNIEWFCSGSVPPDTCEMEHVLLCIRVRLCGRAGVMLLDPGYHVGEVVTVMEDGRAPTTGFVQGGATSGVQRWYRYRAWGGNAAFVTWEVVTRRGGGGGGGCEVFSAESEDGRTGSEKVKAGSERGGGGGGGDSEEKQGTINTNEGTKQGGDEDKKNTAEQDQHKQDTREKEKRDKENGKDDPEPPPPPPPPPHQEGQTESKHTSIIFVGLPFLSPLEVAERRNIAYPIKSLVGRDSTGALTSGLYFPVTHVASAKVTLFTKETGKKKIPLTYFMRNEEKEEEQQQQQDEEEEVNKKRVGRREDKNGGEERKEEIRKHKQEKKKKKKKKKNQNEEKEEEEEIKKEKKRKTKTKQDHTQQQQQQQQQQQHTQQTEILLERIAGDTGRSAGELRSLLTHTASLLTDLDLLADLSRLNEEIEEISRLN</sequence>
<feature type="compositionally biased region" description="Acidic residues" evidence="1">
    <location>
        <begin position="322"/>
        <end position="335"/>
    </location>
</feature>
<protein>
    <submittedName>
        <fullName evidence="3">Uncharacterized protein</fullName>
    </submittedName>
</protein>
<comment type="caution">
    <text evidence="3">The sequence shown here is derived from an EMBL/GenBank/DDBJ whole genome shotgun (WGS) entry which is preliminary data.</text>
</comment>
<keyword evidence="2" id="KW-0732">Signal</keyword>
<feature type="region of interest" description="Disordered" evidence="1">
    <location>
        <begin position="138"/>
        <end position="244"/>
    </location>
</feature>
<feature type="compositionally biased region" description="Pro residues" evidence="1">
    <location>
        <begin position="227"/>
        <end position="236"/>
    </location>
</feature>
<gene>
    <name evidence="3" type="ORF">O3P69_011253</name>
</gene>
<feature type="signal peptide" evidence="2">
    <location>
        <begin position="1"/>
        <end position="20"/>
    </location>
</feature>
<evidence type="ECO:0000313" key="3">
    <source>
        <dbReference type="EMBL" id="KAK8373924.1"/>
    </source>
</evidence>
<feature type="compositionally biased region" description="Basic and acidic residues" evidence="1">
    <location>
        <begin position="192"/>
        <end position="225"/>
    </location>
</feature>
<feature type="region of interest" description="Disordered" evidence="1">
    <location>
        <begin position="321"/>
        <end position="423"/>
    </location>
</feature>
<proteinExistence type="predicted"/>
<name>A0AAW0SF05_SCYPA</name>
<dbReference type="Proteomes" id="UP001487740">
    <property type="component" value="Unassembled WGS sequence"/>
</dbReference>
<evidence type="ECO:0000313" key="4">
    <source>
        <dbReference type="Proteomes" id="UP001487740"/>
    </source>
</evidence>
<dbReference type="EMBL" id="JARAKH010000776">
    <property type="protein sequence ID" value="KAK8373925.1"/>
    <property type="molecule type" value="Genomic_DNA"/>
</dbReference>
<evidence type="ECO:0000256" key="1">
    <source>
        <dbReference type="SAM" id="MobiDB-lite"/>
    </source>
</evidence>
<feature type="compositionally biased region" description="Basic and acidic residues" evidence="1">
    <location>
        <begin position="343"/>
        <end position="358"/>
    </location>
</feature>
<reference evidence="3 4" key="1">
    <citation type="submission" date="2023-03" db="EMBL/GenBank/DDBJ databases">
        <title>High-quality genome of Scylla paramamosain provides insights in environmental adaptation.</title>
        <authorList>
            <person name="Zhang L."/>
        </authorList>
    </citation>
    <scope>NUCLEOTIDE SEQUENCE [LARGE SCALE GENOMIC DNA]</scope>
    <source>
        <strain evidence="3">LZ_2023a</strain>
        <tissue evidence="3">Muscle</tissue>
    </source>
</reference>
<feature type="compositionally biased region" description="Low complexity" evidence="1">
    <location>
        <begin position="399"/>
        <end position="417"/>
    </location>
</feature>
<feature type="compositionally biased region" description="Basic residues" evidence="1">
    <location>
        <begin position="359"/>
        <end position="372"/>
    </location>
</feature>